<evidence type="ECO:0000313" key="2">
    <source>
        <dbReference type="Proteomes" id="UP000054928"/>
    </source>
</evidence>
<evidence type="ECO:0000313" key="1">
    <source>
        <dbReference type="EMBL" id="CEG36781.1"/>
    </source>
</evidence>
<reference evidence="2" key="1">
    <citation type="submission" date="2014-09" db="EMBL/GenBank/DDBJ databases">
        <authorList>
            <person name="Sharma Rahul"/>
            <person name="Thines Marco"/>
        </authorList>
    </citation>
    <scope>NUCLEOTIDE SEQUENCE [LARGE SCALE GENOMIC DNA]</scope>
</reference>
<sequence length="119" mass="13550">MAWDIVDIQVKMMLAYTSTSNLDLTIAIHNWDHDRTSDPPFILLRFNRSDLCETVSLKCTEDAVSLELTIGIIGRDSFSGPPPHIDYLVETNLIFLKLYQTLWIYFLRGKRALSGVSGE</sequence>
<dbReference type="RefSeq" id="XP_024573150.1">
    <property type="nucleotide sequence ID" value="XM_024722033.1"/>
</dbReference>
<dbReference type="Proteomes" id="UP000054928">
    <property type="component" value="Unassembled WGS sequence"/>
</dbReference>
<dbReference type="EMBL" id="CCYD01000252">
    <property type="protein sequence ID" value="CEG36781.1"/>
    <property type="molecule type" value="Genomic_DNA"/>
</dbReference>
<protein>
    <submittedName>
        <fullName evidence="1">Uncharacterized protein</fullName>
    </submittedName>
</protein>
<keyword evidence="2" id="KW-1185">Reference proteome</keyword>
<name>A0A0P1A916_PLAHL</name>
<proteinExistence type="predicted"/>
<organism evidence="1 2">
    <name type="scientific">Plasmopara halstedii</name>
    <name type="common">Downy mildew of sunflower</name>
    <dbReference type="NCBI Taxonomy" id="4781"/>
    <lineage>
        <taxon>Eukaryota</taxon>
        <taxon>Sar</taxon>
        <taxon>Stramenopiles</taxon>
        <taxon>Oomycota</taxon>
        <taxon>Peronosporomycetes</taxon>
        <taxon>Peronosporales</taxon>
        <taxon>Peronosporaceae</taxon>
        <taxon>Plasmopara</taxon>
    </lineage>
</organism>
<dbReference type="AlphaFoldDB" id="A0A0P1A916"/>
<dbReference type="GeneID" id="36399095"/>
<accession>A0A0P1A916</accession>